<proteinExistence type="inferred from homology"/>
<evidence type="ECO:0000256" key="2">
    <source>
        <dbReference type="ARBA" id="ARBA00022737"/>
    </source>
</evidence>
<organism evidence="4 5">
    <name type="scientific">Senna tora</name>
    <dbReference type="NCBI Taxonomy" id="362788"/>
    <lineage>
        <taxon>Eukaryota</taxon>
        <taxon>Viridiplantae</taxon>
        <taxon>Streptophyta</taxon>
        <taxon>Embryophyta</taxon>
        <taxon>Tracheophyta</taxon>
        <taxon>Spermatophyta</taxon>
        <taxon>Magnoliopsida</taxon>
        <taxon>eudicotyledons</taxon>
        <taxon>Gunneridae</taxon>
        <taxon>Pentapetalae</taxon>
        <taxon>rosids</taxon>
        <taxon>fabids</taxon>
        <taxon>Fabales</taxon>
        <taxon>Fabaceae</taxon>
        <taxon>Caesalpinioideae</taxon>
        <taxon>Cassia clade</taxon>
        <taxon>Senna</taxon>
    </lineage>
</organism>
<keyword evidence="5" id="KW-1185">Reference proteome</keyword>
<dbReference type="PROSITE" id="PS51375">
    <property type="entry name" value="PPR"/>
    <property type="match status" value="5"/>
</dbReference>
<dbReference type="Gene3D" id="1.25.40.10">
    <property type="entry name" value="Tetratricopeptide repeat domain"/>
    <property type="match status" value="3"/>
</dbReference>
<name>A0A834T6V2_9FABA</name>
<dbReference type="Pfam" id="PF12854">
    <property type="entry name" value="PPR_1"/>
    <property type="match status" value="1"/>
</dbReference>
<comment type="caution">
    <text evidence="4">The sequence shown here is derived from an EMBL/GenBank/DDBJ whole genome shotgun (WGS) entry which is preliminary data.</text>
</comment>
<dbReference type="Proteomes" id="UP000634136">
    <property type="component" value="Unassembled WGS sequence"/>
</dbReference>
<comment type="similarity">
    <text evidence="1">Belongs to the PPR family. P subfamily.</text>
</comment>
<gene>
    <name evidence="4" type="ORF">G2W53_031920</name>
</gene>
<protein>
    <submittedName>
        <fullName evidence="4">Pentatricopeptide repeat-containing protein</fullName>
    </submittedName>
</protein>
<dbReference type="NCBIfam" id="TIGR00756">
    <property type="entry name" value="PPR"/>
    <property type="match status" value="5"/>
</dbReference>
<dbReference type="OrthoDB" id="185373at2759"/>
<evidence type="ECO:0000256" key="3">
    <source>
        <dbReference type="PROSITE-ProRule" id="PRU00708"/>
    </source>
</evidence>
<keyword evidence="2" id="KW-0677">Repeat</keyword>
<dbReference type="InterPro" id="IPR002885">
    <property type="entry name" value="PPR_rpt"/>
</dbReference>
<dbReference type="PANTHER" id="PTHR47447">
    <property type="entry name" value="OS03G0856100 PROTEIN"/>
    <property type="match status" value="1"/>
</dbReference>
<dbReference type="EMBL" id="JAAIUW010000010">
    <property type="protein sequence ID" value="KAF7810944.1"/>
    <property type="molecule type" value="Genomic_DNA"/>
</dbReference>
<dbReference type="PANTHER" id="PTHR47447:SF21">
    <property type="entry name" value="PENTACOTRIPEPTIDE-REPEAT REGION OF PRORP DOMAIN-CONTAINING PROTEIN"/>
    <property type="match status" value="1"/>
</dbReference>
<feature type="repeat" description="PPR" evidence="3">
    <location>
        <begin position="311"/>
        <end position="345"/>
    </location>
</feature>
<evidence type="ECO:0000313" key="4">
    <source>
        <dbReference type="EMBL" id="KAF7810944.1"/>
    </source>
</evidence>
<dbReference type="Pfam" id="PF13041">
    <property type="entry name" value="PPR_2"/>
    <property type="match status" value="1"/>
</dbReference>
<evidence type="ECO:0000313" key="5">
    <source>
        <dbReference type="Proteomes" id="UP000634136"/>
    </source>
</evidence>
<feature type="repeat" description="PPR" evidence="3">
    <location>
        <begin position="276"/>
        <end position="310"/>
    </location>
</feature>
<feature type="repeat" description="PPR" evidence="3">
    <location>
        <begin position="241"/>
        <end position="275"/>
    </location>
</feature>
<sequence length="451" mass="51696">MAVHLFIRFPIAIRTRKSLSLFFSPFSSSPSSPSSDEESVVTTVVSILSHHRSKSRWSRLRSLYPNGFNPTDFSKITLQLKNKPHLALQFFRYTKSLCNHNLSSYSTIVHILARGRLKSHAQEVIRTAIRASKLQDNDDEHHLGSAPLKVFSNLVKTYKDCGSAPFVFDLLIKACLESKKVEPSIEIMRLLQSRGINLKVSTLNSLIYCVCQCRGVDAGYEIYREVKEIWDEMGELNCAPNAYSYTVLMAAFCEEGRLEDAEKLWVEMRNEEMEPDVVSYNTLISGFCKTGNVRRAEEFFREMEVGGIESTATTYEHLIKGYFDIGDIDSAILVYKDMCRKAFKPEALTLDMMIRLLCDKLRVHEALEFLRYAMDKFDLFPKEKSYEALIKGLCYEGKMEEALKLQVEMVGKGFRPNVDIYNAFIDGYIRHGNEEMAEALRKEMLQTQIQS</sequence>
<feature type="repeat" description="PPR" evidence="3">
    <location>
        <begin position="382"/>
        <end position="416"/>
    </location>
</feature>
<feature type="repeat" description="PPR" evidence="3">
    <location>
        <begin position="417"/>
        <end position="451"/>
    </location>
</feature>
<dbReference type="Pfam" id="PF13812">
    <property type="entry name" value="PPR_3"/>
    <property type="match status" value="1"/>
</dbReference>
<dbReference type="AlphaFoldDB" id="A0A834T6V2"/>
<dbReference type="InterPro" id="IPR011990">
    <property type="entry name" value="TPR-like_helical_dom_sf"/>
</dbReference>
<reference evidence="4" key="1">
    <citation type="submission" date="2020-09" db="EMBL/GenBank/DDBJ databases">
        <title>Genome-Enabled Discovery of Anthraquinone Biosynthesis in Senna tora.</title>
        <authorList>
            <person name="Kang S.-H."/>
            <person name="Pandey R.P."/>
            <person name="Lee C.-M."/>
            <person name="Sim J.-S."/>
            <person name="Jeong J.-T."/>
            <person name="Choi B.-S."/>
            <person name="Jung M."/>
            <person name="Ginzburg D."/>
            <person name="Zhao K."/>
            <person name="Won S.Y."/>
            <person name="Oh T.-J."/>
            <person name="Yu Y."/>
            <person name="Kim N.-H."/>
            <person name="Lee O.R."/>
            <person name="Lee T.-H."/>
            <person name="Bashyal P."/>
            <person name="Kim T.-S."/>
            <person name="Lee W.-H."/>
            <person name="Kawkins C."/>
            <person name="Kim C.-K."/>
            <person name="Kim J.S."/>
            <person name="Ahn B.O."/>
            <person name="Rhee S.Y."/>
            <person name="Sohng J.K."/>
        </authorList>
    </citation>
    <scope>NUCLEOTIDE SEQUENCE</scope>
    <source>
        <tissue evidence="4">Leaf</tissue>
    </source>
</reference>
<accession>A0A834T6V2</accession>
<evidence type="ECO:0000256" key="1">
    <source>
        <dbReference type="ARBA" id="ARBA00007626"/>
    </source>
</evidence>